<dbReference type="EMBL" id="CM056792">
    <property type="protein sequence ID" value="KAJ8722329.1"/>
    <property type="molecule type" value="Genomic_DNA"/>
</dbReference>
<evidence type="ECO:0000313" key="1">
    <source>
        <dbReference type="EMBL" id="KAJ8722329.1"/>
    </source>
</evidence>
<sequence>MGSGASGLASETPGGDLRLPASGLRFSLNQLKALNSYVDNLWEEDQTGRISTELESAVESLVQRIVDGAGQRDPRFRCCHLIALHRGKKMRSRSLEYLVTLDSLPPLNLGDDCRLQDGPVGYGRVRLTGREADKWEEFLTPSGYLCRDKVIERWVELIARCTSARGGGGSRVLCARAVQHAAPYRHCYLQRARGGGGSRVLCVRAVQHAAPYRHCYLQRGSSLLSSTDRRLAIVEGAAWVMVRVGAGEAEAKLMLGARVEGCSAAAYTNRVPLTHPMALLHYTSAQGGYYAVAVGPPSSLTCGDRASTWQLWHPSLEAELDAHCSELSTVARVAGALNVLIDKMREGVYQGTLRVLSRYAACSALRRRLDRCGAYAHAAARCCVATHASHHLLLVLDSLYALCDRGGVAGYVYPVERGSTVRRGARDADWQFDAACVKSCLQQLHHVAGEDIPPSPSDCLETALLSRWEGLNREARLSAGSSPTYSRRQLRYLWRLASELCKCKSMVLCENHSTFRANLIQVTSLNQEPIEELIHILAIMLDQARDLYLNNFHSRNVGEFDRELSAYRSKKWNKLKDYYDASSACLIDAVRRDPELRREDMSDQLVIMKSILNWLYKGAKDDKKYLGPVLRPYLDNLFASSLENAWFLEDFDGKKCLQEYDGLKEYCLGVHDGSLEPCMGLLDAAKKFAWAKAMVDFVDRFRHVDFRLVFPTGEGMAISYPIKLPSRREHSSARTLTLSRRDKAEAKLRLAKRCVLGAFATALVGDRRQKQKPISRHESSDEILANVKTGNYWRTTKPDIIPSSSIQDISRDTLDNLPKVRRRSRRHRPATSYGFPEISISDHADTKTMRRKYHTLKSLVYTEPVESIREMRQRPRSAGSTVKNKEALSRPSILETLDFINSVKSALCVEESGASDAEDSAWSLEDEWLVGQCAPLNLIAGRCGHHTLHLALGELVMALLHRGRFTILQELCSFLGDAGEGALFALHRLARAARSRSSERASSSWRLPEAEGATTESPQKYKPRHPDYVSGDEGPPPPPPLPRTSSIGRQVSHRYSDYLPPNRLQLEPTITQINPVSTPPYTGIINPIYDIKMPKDKFAVKRSKSLGRSFSSRNLGLEINRYNITLGHKSGKKTNDVVTAITDMTGETGLETKGHFFQRYSTAEVVGDSYRISHKSGKKTNDVVTAITGMTGETGLETKGHFFQRYSTAEVVGDSYRISRVTID</sequence>
<proteinExistence type="predicted"/>
<protein>
    <submittedName>
        <fullName evidence="1">Uncharacterized protein</fullName>
    </submittedName>
</protein>
<comment type="caution">
    <text evidence="1">The sequence shown here is derived from an EMBL/GenBank/DDBJ whole genome shotgun (WGS) entry which is preliminary data.</text>
</comment>
<name>A0ACC2QRX3_9NEOP</name>
<accession>A0ACC2QRX3</accession>
<dbReference type="Proteomes" id="UP001231649">
    <property type="component" value="Chromosome 16"/>
</dbReference>
<organism evidence="1 2">
    <name type="scientific">Mythimna loreyi</name>
    <dbReference type="NCBI Taxonomy" id="667449"/>
    <lineage>
        <taxon>Eukaryota</taxon>
        <taxon>Metazoa</taxon>
        <taxon>Ecdysozoa</taxon>
        <taxon>Arthropoda</taxon>
        <taxon>Hexapoda</taxon>
        <taxon>Insecta</taxon>
        <taxon>Pterygota</taxon>
        <taxon>Neoptera</taxon>
        <taxon>Endopterygota</taxon>
        <taxon>Lepidoptera</taxon>
        <taxon>Glossata</taxon>
        <taxon>Ditrysia</taxon>
        <taxon>Noctuoidea</taxon>
        <taxon>Noctuidae</taxon>
        <taxon>Noctuinae</taxon>
        <taxon>Hadenini</taxon>
        <taxon>Mythimna</taxon>
    </lineage>
</organism>
<reference evidence="1" key="1">
    <citation type="submission" date="2023-03" db="EMBL/GenBank/DDBJ databases">
        <title>Chromosome-level genomes of two armyworms, Mythimna separata and Mythimna loreyi, provide insights into the biosynthesis and reception of sex pheromones.</title>
        <authorList>
            <person name="Zhao H."/>
        </authorList>
    </citation>
    <scope>NUCLEOTIDE SEQUENCE</scope>
    <source>
        <strain evidence="1">BeijingLab</strain>
    </source>
</reference>
<evidence type="ECO:0000313" key="2">
    <source>
        <dbReference type="Proteomes" id="UP001231649"/>
    </source>
</evidence>
<gene>
    <name evidence="1" type="ORF">PYW08_004731</name>
</gene>
<keyword evidence="2" id="KW-1185">Reference proteome</keyword>